<protein>
    <submittedName>
        <fullName evidence="8">DoxX family protein</fullName>
    </submittedName>
</protein>
<sequence length="208" mass="23345">MTIHSLHSKYRNVVNILLSIDGLGPLLLRLYLAPIFIMAGHNKLTNFSDTAAWMGNSEWGLGLPFPEVMTALAAGAEFFGGWLLLFGFATRLISIPLMVTMVVAALTVHWQHGWHILPESTLTVPWEWREDLIQGANERREMAISILKEYGNYSWLSETGGVTILKNGIEFTATYFIMLVILFFTGGGRYTSADYFLNKRIQNAVTVD</sequence>
<comment type="caution">
    <text evidence="8">The sequence shown here is derived from an EMBL/GenBank/DDBJ whole genome shotgun (WGS) entry which is preliminary data.</text>
</comment>
<feature type="transmembrane region" description="Helical" evidence="7">
    <location>
        <begin position="173"/>
        <end position="191"/>
    </location>
</feature>
<dbReference type="InterPro" id="IPR032808">
    <property type="entry name" value="DoxX"/>
</dbReference>
<dbReference type="InterPro" id="IPR051907">
    <property type="entry name" value="DoxX-like_oxidoreductase"/>
</dbReference>
<comment type="subcellular location">
    <subcellularLocation>
        <location evidence="1">Cell membrane</location>
        <topology evidence="1">Multi-pass membrane protein</topology>
    </subcellularLocation>
</comment>
<proteinExistence type="inferred from homology"/>
<evidence type="ECO:0000256" key="4">
    <source>
        <dbReference type="ARBA" id="ARBA00022692"/>
    </source>
</evidence>
<feature type="transmembrane region" description="Helical" evidence="7">
    <location>
        <begin position="59"/>
        <end position="85"/>
    </location>
</feature>
<keyword evidence="4 7" id="KW-0812">Transmembrane</keyword>
<feature type="transmembrane region" description="Helical" evidence="7">
    <location>
        <begin position="12"/>
        <end position="39"/>
    </location>
</feature>
<evidence type="ECO:0000256" key="7">
    <source>
        <dbReference type="SAM" id="Phobius"/>
    </source>
</evidence>
<gene>
    <name evidence="8" type="ORF">OE749_06085</name>
</gene>
<evidence type="ECO:0000256" key="1">
    <source>
        <dbReference type="ARBA" id="ARBA00004651"/>
    </source>
</evidence>
<evidence type="ECO:0000256" key="6">
    <source>
        <dbReference type="ARBA" id="ARBA00023136"/>
    </source>
</evidence>
<evidence type="ECO:0000256" key="3">
    <source>
        <dbReference type="ARBA" id="ARBA00022475"/>
    </source>
</evidence>
<evidence type="ECO:0000313" key="9">
    <source>
        <dbReference type="Proteomes" id="UP001652504"/>
    </source>
</evidence>
<dbReference type="PANTHER" id="PTHR33452:SF19">
    <property type="entry name" value="DOXX FAMILY PROTEIN"/>
    <property type="match status" value="1"/>
</dbReference>
<accession>A0ABT3A6H5</accession>
<keyword evidence="5 7" id="KW-1133">Transmembrane helix</keyword>
<dbReference type="EMBL" id="JAOWKX010000002">
    <property type="protein sequence ID" value="MCV2884258.1"/>
    <property type="molecule type" value="Genomic_DNA"/>
</dbReference>
<feature type="transmembrane region" description="Helical" evidence="7">
    <location>
        <begin position="92"/>
        <end position="110"/>
    </location>
</feature>
<comment type="similarity">
    <text evidence="2">Belongs to the DoxX family.</text>
</comment>
<name>A0ABT3A6H5_9ALTE</name>
<reference evidence="8 9" key="1">
    <citation type="submission" date="2022-10" db="EMBL/GenBank/DDBJ databases">
        <title>Aestuariibacter sp. AA17 isolated from Montipora capitata coral fragment.</title>
        <authorList>
            <person name="Emsley S.A."/>
            <person name="Pfannmuller K.M."/>
            <person name="Loughran R.M."/>
            <person name="Shlafstein M."/>
            <person name="Papke E."/>
            <person name="Saw J.H."/>
            <person name="Ushijima B."/>
            <person name="Videau P."/>
        </authorList>
    </citation>
    <scope>NUCLEOTIDE SEQUENCE [LARGE SCALE GENOMIC DNA]</scope>
    <source>
        <strain evidence="8 9">AA17</strain>
    </source>
</reference>
<dbReference type="Pfam" id="PF07681">
    <property type="entry name" value="DoxX"/>
    <property type="match status" value="1"/>
</dbReference>
<dbReference type="RefSeq" id="WP_263711463.1">
    <property type="nucleotide sequence ID" value="NZ_JAOWKX010000002.1"/>
</dbReference>
<evidence type="ECO:0000313" key="8">
    <source>
        <dbReference type="EMBL" id="MCV2884258.1"/>
    </source>
</evidence>
<evidence type="ECO:0000256" key="2">
    <source>
        <dbReference type="ARBA" id="ARBA00006679"/>
    </source>
</evidence>
<evidence type="ECO:0000256" key="5">
    <source>
        <dbReference type="ARBA" id="ARBA00022989"/>
    </source>
</evidence>
<keyword evidence="6 7" id="KW-0472">Membrane</keyword>
<dbReference type="PANTHER" id="PTHR33452">
    <property type="entry name" value="OXIDOREDUCTASE CATD-RELATED"/>
    <property type="match status" value="1"/>
</dbReference>
<organism evidence="8 9">
    <name type="scientific">Fluctibacter corallii</name>
    <dbReference type="NCBI Taxonomy" id="2984329"/>
    <lineage>
        <taxon>Bacteria</taxon>
        <taxon>Pseudomonadati</taxon>
        <taxon>Pseudomonadota</taxon>
        <taxon>Gammaproteobacteria</taxon>
        <taxon>Alteromonadales</taxon>
        <taxon>Alteromonadaceae</taxon>
        <taxon>Fluctibacter</taxon>
    </lineage>
</organism>
<dbReference type="Proteomes" id="UP001652504">
    <property type="component" value="Unassembled WGS sequence"/>
</dbReference>
<keyword evidence="9" id="KW-1185">Reference proteome</keyword>
<keyword evidence="3" id="KW-1003">Cell membrane</keyword>